<evidence type="ECO:0000313" key="2">
    <source>
        <dbReference type="Proteomes" id="UP000324797"/>
    </source>
</evidence>
<comment type="caution">
    <text evidence="1">The sequence shown here is derived from an EMBL/GenBank/DDBJ whole genome shotgun (WGS) entry which is preliminary data.</text>
</comment>
<gene>
    <name evidence="1" type="ORF">FXV83_33010</name>
</gene>
<sequence>MSIQIAPDECDMELDHPDQHLGRQRGADFALQWRIWRFCLSTEARACKESTNRAELAARRCFGQACAAG</sequence>
<protein>
    <submittedName>
        <fullName evidence="1">Uncharacterized protein</fullName>
    </submittedName>
</protein>
<reference evidence="1 2" key="1">
    <citation type="submission" date="2019-08" db="EMBL/GenBank/DDBJ databases">
        <title>Bradyrhizobium hipponensis sp. nov., a rhizobium isolated from a Lupinus angustifolius root nodule in Tunisia.</title>
        <authorList>
            <person name="Off K."/>
            <person name="Rejili M."/>
            <person name="Mars M."/>
            <person name="Brachmann A."/>
            <person name="Marin M."/>
        </authorList>
    </citation>
    <scope>NUCLEOTIDE SEQUENCE [LARGE SCALE GENOMIC DNA]</scope>
    <source>
        <strain evidence="2">aSej3</strain>
    </source>
</reference>
<name>A0A5S4YGH4_9BRAD</name>
<keyword evidence="2" id="KW-1185">Reference proteome</keyword>
<dbReference type="Proteomes" id="UP000324797">
    <property type="component" value="Unassembled WGS sequence"/>
</dbReference>
<accession>A0A5S4YGH4</accession>
<organism evidence="1 2">
    <name type="scientific">Bradyrhizobium hipponense</name>
    <dbReference type="NCBI Taxonomy" id="2605638"/>
    <lineage>
        <taxon>Bacteria</taxon>
        <taxon>Pseudomonadati</taxon>
        <taxon>Pseudomonadota</taxon>
        <taxon>Alphaproteobacteria</taxon>
        <taxon>Hyphomicrobiales</taxon>
        <taxon>Nitrobacteraceae</taxon>
        <taxon>Bradyrhizobium</taxon>
    </lineage>
</organism>
<evidence type="ECO:0000313" key="1">
    <source>
        <dbReference type="EMBL" id="TYO62395.1"/>
    </source>
</evidence>
<proteinExistence type="predicted"/>
<dbReference type="RefSeq" id="WP_148743740.1">
    <property type="nucleotide sequence ID" value="NZ_VSTH01000137.1"/>
</dbReference>
<dbReference type="EMBL" id="VSTH01000137">
    <property type="protein sequence ID" value="TYO62395.1"/>
    <property type="molecule type" value="Genomic_DNA"/>
</dbReference>
<dbReference type="AlphaFoldDB" id="A0A5S4YGH4"/>